<dbReference type="NCBIfam" id="TIGR03666">
    <property type="entry name" value="Rv2061_F420"/>
    <property type="match status" value="1"/>
</dbReference>
<evidence type="ECO:0000313" key="3">
    <source>
        <dbReference type="Proteomes" id="UP000644693"/>
    </source>
</evidence>
<dbReference type="PANTHER" id="PTHR35176:SF11">
    <property type="entry name" value="PYRIDOXAMINE 5'-PHOSPHATE OXIDASE FAMILY PROTEIN"/>
    <property type="match status" value="1"/>
</dbReference>
<evidence type="ECO:0000313" key="2">
    <source>
        <dbReference type="EMBL" id="GHD38944.1"/>
    </source>
</evidence>
<keyword evidence="1" id="KW-0560">Oxidoreductase</keyword>
<organism evidence="2 3">
    <name type="scientific">Parahalioglobus pacificus</name>
    <dbReference type="NCBI Taxonomy" id="930806"/>
    <lineage>
        <taxon>Bacteria</taxon>
        <taxon>Pseudomonadati</taxon>
        <taxon>Pseudomonadota</taxon>
        <taxon>Gammaproteobacteria</taxon>
        <taxon>Cellvibrionales</taxon>
        <taxon>Halieaceae</taxon>
        <taxon>Parahalioglobus</taxon>
    </lineage>
</organism>
<dbReference type="RefSeq" id="WP_189478654.1">
    <property type="nucleotide sequence ID" value="NZ_BMYM01000004.1"/>
</dbReference>
<dbReference type="GO" id="GO:0005829">
    <property type="term" value="C:cytosol"/>
    <property type="evidence" value="ECO:0007669"/>
    <property type="project" value="TreeGrafter"/>
</dbReference>
<dbReference type="Gene3D" id="2.30.110.10">
    <property type="entry name" value="Electron Transport, Fmn-binding Protein, Chain A"/>
    <property type="match status" value="1"/>
</dbReference>
<comment type="caution">
    <text evidence="2">The sequence shown here is derived from an EMBL/GenBank/DDBJ whole genome shotgun (WGS) entry which is preliminary data.</text>
</comment>
<protein>
    <submittedName>
        <fullName evidence="2">PPOX class F420-dependent oxidoreductase</fullName>
    </submittedName>
</protein>
<proteinExistence type="predicted"/>
<dbReference type="GO" id="GO:0070967">
    <property type="term" value="F:coenzyme F420 binding"/>
    <property type="evidence" value="ECO:0007669"/>
    <property type="project" value="TreeGrafter"/>
</dbReference>
<reference evidence="2" key="2">
    <citation type="submission" date="2020-09" db="EMBL/GenBank/DDBJ databases">
        <authorList>
            <person name="Sun Q."/>
            <person name="Kim S."/>
        </authorList>
    </citation>
    <scope>NUCLEOTIDE SEQUENCE</scope>
    <source>
        <strain evidence="2">KCTC 23430</strain>
    </source>
</reference>
<dbReference type="Proteomes" id="UP000644693">
    <property type="component" value="Unassembled WGS sequence"/>
</dbReference>
<dbReference type="EMBL" id="BMYM01000004">
    <property type="protein sequence ID" value="GHD38944.1"/>
    <property type="molecule type" value="Genomic_DNA"/>
</dbReference>
<name>A0A918XM06_9GAMM</name>
<dbReference type="GO" id="GO:0016627">
    <property type="term" value="F:oxidoreductase activity, acting on the CH-CH group of donors"/>
    <property type="evidence" value="ECO:0007669"/>
    <property type="project" value="TreeGrafter"/>
</dbReference>
<dbReference type="SUPFAM" id="SSF50475">
    <property type="entry name" value="FMN-binding split barrel"/>
    <property type="match status" value="1"/>
</dbReference>
<accession>A0A918XM06</accession>
<dbReference type="AlphaFoldDB" id="A0A918XM06"/>
<dbReference type="InterPro" id="IPR019965">
    <property type="entry name" value="PPOX_F420-dep_Rv2061_put"/>
</dbReference>
<evidence type="ECO:0000256" key="1">
    <source>
        <dbReference type="ARBA" id="ARBA00023002"/>
    </source>
</evidence>
<gene>
    <name evidence="2" type="ORF">GCM10007053_30000</name>
</gene>
<dbReference type="InterPro" id="IPR012349">
    <property type="entry name" value="Split_barrel_FMN-bd"/>
</dbReference>
<dbReference type="PANTHER" id="PTHR35176">
    <property type="entry name" value="HEME OXYGENASE HI_0854-RELATED"/>
    <property type="match status" value="1"/>
</dbReference>
<sequence length="127" mass="13869">MNDEIEFMEGGAYFSLATRKRSGDFVPTPVWFAPAGGSYYVFSAGNAGKVKRLRNFAEARVAACTVTGSLTGPWHEASAELLTDPADQSTALAALRNKYGWQMTLGDVLSHLTGKYRKRAYIRVTLA</sequence>
<dbReference type="InterPro" id="IPR052019">
    <property type="entry name" value="F420H2_bilvrd_red/Heme_oxyg"/>
</dbReference>
<reference evidence="2" key="1">
    <citation type="journal article" date="2014" name="Int. J. Syst. Evol. Microbiol.">
        <title>Complete genome sequence of Corynebacterium casei LMG S-19264T (=DSM 44701T), isolated from a smear-ripened cheese.</title>
        <authorList>
            <consortium name="US DOE Joint Genome Institute (JGI-PGF)"/>
            <person name="Walter F."/>
            <person name="Albersmeier A."/>
            <person name="Kalinowski J."/>
            <person name="Ruckert C."/>
        </authorList>
    </citation>
    <scope>NUCLEOTIDE SEQUENCE</scope>
    <source>
        <strain evidence="2">KCTC 23430</strain>
    </source>
</reference>
<keyword evidence="3" id="KW-1185">Reference proteome</keyword>